<reference evidence="1" key="1">
    <citation type="submission" date="2020-04" db="EMBL/GenBank/DDBJ databases">
        <authorList>
            <person name="Chiriac C."/>
            <person name="Salcher M."/>
            <person name="Ghai R."/>
            <person name="Kavagutti S V."/>
        </authorList>
    </citation>
    <scope>NUCLEOTIDE SEQUENCE</scope>
</reference>
<proteinExistence type="predicted"/>
<organism evidence="1">
    <name type="scientific">uncultured Caudovirales phage</name>
    <dbReference type="NCBI Taxonomy" id="2100421"/>
    <lineage>
        <taxon>Viruses</taxon>
        <taxon>Duplodnaviria</taxon>
        <taxon>Heunggongvirae</taxon>
        <taxon>Uroviricota</taxon>
        <taxon>Caudoviricetes</taxon>
        <taxon>Peduoviridae</taxon>
        <taxon>Maltschvirus</taxon>
        <taxon>Maltschvirus maltsch</taxon>
    </lineage>
</organism>
<accession>A0A6J5N883</accession>
<evidence type="ECO:0000313" key="1">
    <source>
        <dbReference type="EMBL" id="CAB4151929.1"/>
    </source>
</evidence>
<name>A0A6J5N883_9CAUD</name>
<sequence length="91" mass="10550">MKSLEILKEKKIKFTPAQKKIVERLLSGDQIIVVNQHRMSGGELMWQSPDGLINYAGSVYKAFFNIGYVVKKIDPEFNIYDFVSKERNVRI</sequence>
<protein>
    <submittedName>
        <fullName evidence="1">Uncharacterized protein</fullName>
    </submittedName>
</protein>
<gene>
    <name evidence="1" type="ORF">UFOVP597_41</name>
</gene>
<dbReference type="EMBL" id="LR796564">
    <property type="protein sequence ID" value="CAB4151929.1"/>
    <property type="molecule type" value="Genomic_DNA"/>
</dbReference>